<dbReference type="SUPFAM" id="SSF53098">
    <property type="entry name" value="Ribonuclease H-like"/>
    <property type="match status" value="1"/>
</dbReference>
<dbReference type="CDD" id="cd06222">
    <property type="entry name" value="RNase_H_like"/>
    <property type="match status" value="2"/>
</dbReference>
<dbReference type="InterPro" id="IPR012337">
    <property type="entry name" value="RNaseH-like_sf"/>
</dbReference>
<protein>
    <submittedName>
        <fullName evidence="2">LRR receptor-like serine/threonine-protein kinase EFR-like</fullName>
    </submittedName>
</protein>
<name>A0A6A3BC74_HIBSY</name>
<dbReference type="GO" id="GO:0004523">
    <property type="term" value="F:RNA-DNA hybrid ribonuclease activity"/>
    <property type="evidence" value="ECO:0007669"/>
    <property type="project" value="InterPro"/>
</dbReference>
<proteinExistence type="predicted"/>
<reference evidence="2" key="1">
    <citation type="submission" date="2019-09" db="EMBL/GenBank/DDBJ databases">
        <title>Draft genome information of white flower Hibiscus syriacus.</title>
        <authorList>
            <person name="Kim Y.-M."/>
        </authorList>
    </citation>
    <scope>NUCLEOTIDE SEQUENCE [LARGE SCALE GENOMIC DNA]</scope>
    <source>
        <strain evidence="2">YM2019G1</strain>
    </source>
</reference>
<dbReference type="PANTHER" id="PTHR47723">
    <property type="entry name" value="OS05G0353850 PROTEIN"/>
    <property type="match status" value="1"/>
</dbReference>
<dbReference type="Proteomes" id="UP000436088">
    <property type="component" value="Unassembled WGS sequence"/>
</dbReference>
<accession>A0A6A3BC74</accession>
<dbReference type="AlphaFoldDB" id="A0A6A3BC74"/>
<dbReference type="InterPro" id="IPR053151">
    <property type="entry name" value="RNase_H-like"/>
</dbReference>
<dbReference type="Pfam" id="PF13456">
    <property type="entry name" value="RVT_3"/>
    <property type="match status" value="2"/>
</dbReference>
<feature type="domain" description="RNase H type-1" evidence="1">
    <location>
        <begin position="190"/>
        <end position="307"/>
    </location>
</feature>
<organism evidence="2 3">
    <name type="scientific">Hibiscus syriacus</name>
    <name type="common">Rose of Sharon</name>
    <dbReference type="NCBI Taxonomy" id="106335"/>
    <lineage>
        <taxon>Eukaryota</taxon>
        <taxon>Viridiplantae</taxon>
        <taxon>Streptophyta</taxon>
        <taxon>Embryophyta</taxon>
        <taxon>Tracheophyta</taxon>
        <taxon>Spermatophyta</taxon>
        <taxon>Magnoliopsida</taxon>
        <taxon>eudicotyledons</taxon>
        <taxon>Gunneridae</taxon>
        <taxon>Pentapetalae</taxon>
        <taxon>rosids</taxon>
        <taxon>malvids</taxon>
        <taxon>Malvales</taxon>
        <taxon>Malvaceae</taxon>
        <taxon>Malvoideae</taxon>
        <taxon>Hibiscus</taxon>
    </lineage>
</organism>
<dbReference type="InterPro" id="IPR036397">
    <property type="entry name" value="RNaseH_sf"/>
</dbReference>
<evidence type="ECO:0000313" key="3">
    <source>
        <dbReference type="Proteomes" id="UP000436088"/>
    </source>
</evidence>
<evidence type="ECO:0000313" key="2">
    <source>
        <dbReference type="EMBL" id="KAE8714163.1"/>
    </source>
</evidence>
<keyword evidence="3" id="KW-1185">Reference proteome</keyword>
<dbReference type="EMBL" id="VEPZ02000873">
    <property type="protein sequence ID" value="KAE8714163.1"/>
    <property type="molecule type" value="Genomic_DNA"/>
</dbReference>
<dbReference type="PANTHER" id="PTHR47723:SF19">
    <property type="entry name" value="POLYNUCLEOTIDYL TRANSFERASE, RIBONUCLEASE H-LIKE SUPERFAMILY PROTEIN"/>
    <property type="match status" value="1"/>
</dbReference>
<dbReference type="InterPro" id="IPR002156">
    <property type="entry name" value="RNaseH_domain"/>
</dbReference>
<sequence length="347" mass="38268">MAGAVKPNIDVAVDLRTAEAKAGGLIRDCNGQWLGGFHRNIGLCSAFQAELWALLDGLKLAWTDGFKARGLFGTGKTFYPFSGSLLHTENTMNSFSRPLLHTDDCLESFSQARRAVVFSVLTGVVSLVRLLTPPELSINNGNCLNGSEVEDDIGYEKVGRSPPVFMPDDSAFNHEIWPYRPPTAGAVKPNIDGAVDLRTAEAKAGGLIRDCNGQWLGGFHRNMGLCSAFQAELWVLLDGLKLAWTDGFKDIEVELDNQEVVDTLIANPHVHETSLIRRIRKLLQNQWKVKLSYVRREANAAADAIAHLERNVGLGFTTLHKMPIAVRRILNMDYGQSRLCKVLPTPF</sequence>
<dbReference type="InterPro" id="IPR044730">
    <property type="entry name" value="RNase_H-like_dom_plant"/>
</dbReference>
<dbReference type="Gene3D" id="3.30.420.10">
    <property type="entry name" value="Ribonuclease H-like superfamily/Ribonuclease H"/>
    <property type="match status" value="1"/>
</dbReference>
<gene>
    <name evidence="2" type="ORF">F3Y22_tig00110201pilonHSYRG00389</name>
</gene>
<comment type="caution">
    <text evidence="2">The sequence shown here is derived from an EMBL/GenBank/DDBJ whole genome shotgun (WGS) entry which is preliminary data.</text>
</comment>
<evidence type="ECO:0000259" key="1">
    <source>
        <dbReference type="Pfam" id="PF13456"/>
    </source>
</evidence>
<dbReference type="GO" id="GO:0003676">
    <property type="term" value="F:nucleic acid binding"/>
    <property type="evidence" value="ECO:0007669"/>
    <property type="project" value="InterPro"/>
</dbReference>
<feature type="domain" description="RNase H type-1" evidence="1">
    <location>
        <begin position="8"/>
        <end position="67"/>
    </location>
</feature>
<dbReference type="GO" id="GO:0016301">
    <property type="term" value="F:kinase activity"/>
    <property type="evidence" value="ECO:0007669"/>
    <property type="project" value="UniProtKB-KW"/>
</dbReference>